<evidence type="ECO:0000256" key="10">
    <source>
        <dbReference type="ARBA" id="ARBA00023225"/>
    </source>
</evidence>
<keyword evidence="5" id="KW-1003">Cell membrane</keyword>
<keyword evidence="10" id="KW-1006">Bacterial flagellum protein export</keyword>
<dbReference type="GO" id="GO:0015031">
    <property type="term" value="P:protein transport"/>
    <property type="evidence" value="ECO:0007669"/>
    <property type="project" value="UniProtKB-KW"/>
</dbReference>
<gene>
    <name evidence="12" type="ORF">kuste2524</name>
</gene>
<accession>Q1Q6R7</accession>
<reference evidence="12" key="1">
    <citation type="journal article" date="2006" name="Nature">
        <title>Deciphering the evolution and metabolism of an anammox bacterium from a community genome.</title>
        <authorList>
            <person name="Strous M."/>
            <person name="Pelletier E."/>
            <person name="Mangenot S."/>
            <person name="Rattei T."/>
            <person name="Lehner A."/>
            <person name="Taylor M.W."/>
            <person name="Horn M."/>
            <person name="Daims H."/>
            <person name="Bartol-Mavel D."/>
            <person name="Wincker P."/>
            <person name="Barbe V."/>
            <person name="Fonknechten N."/>
            <person name="Vallenet D."/>
            <person name="Segurens B."/>
            <person name="Schenowitz-Truong C."/>
            <person name="Medigue C."/>
            <person name="Collingro A."/>
            <person name="Snel B."/>
            <person name="Dutilh B.E."/>
            <person name="OpDenCamp H.J.M."/>
            <person name="vanDerDrift C."/>
            <person name="Cirpus I."/>
            <person name="vanDePas-Schoonen K.T."/>
            <person name="Harhangi H.R."/>
            <person name="vanNiftrik L."/>
            <person name="Schmid M."/>
            <person name="Keltjens J."/>
            <person name="vanDeVossenberg J."/>
            <person name="Kartal B."/>
            <person name="Meier H."/>
            <person name="Frishman D."/>
            <person name="Huynen M.A."/>
            <person name="Mewes H."/>
            <person name="Weissenbach J."/>
            <person name="Jetten M.S.M."/>
            <person name="Wagner M."/>
            <person name="LePaslier D."/>
        </authorList>
    </citation>
    <scope>NUCLEOTIDE SEQUENCE</scope>
</reference>
<evidence type="ECO:0000313" key="12">
    <source>
        <dbReference type="EMBL" id="CAJ73271.1"/>
    </source>
</evidence>
<feature type="coiled-coil region" evidence="11">
    <location>
        <begin position="121"/>
        <end position="148"/>
    </location>
</feature>
<comment type="similarity">
    <text evidence="2">Belongs to the FliJ family.</text>
</comment>
<evidence type="ECO:0000256" key="11">
    <source>
        <dbReference type="SAM" id="Coils"/>
    </source>
</evidence>
<evidence type="ECO:0000256" key="3">
    <source>
        <dbReference type="ARBA" id="ARBA00020392"/>
    </source>
</evidence>
<dbReference type="Gene3D" id="1.10.287.1700">
    <property type="match status" value="1"/>
</dbReference>
<keyword evidence="11" id="KW-0175">Coiled coil</keyword>
<name>Q1Q6R7_KUEST</name>
<keyword evidence="4" id="KW-0813">Transport</keyword>
<proteinExistence type="inferred from homology"/>
<dbReference type="InterPro" id="IPR053716">
    <property type="entry name" value="Flag_assembly_chemotaxis_eff"/>
</dbReference>
<dbReference type="GO" id="GO:0044781">
    <property type="term" value="P:bacterial-type flagellum organization"/>
    <property type="evidence" value="ECO:0007669"/>
    <property type="project" value="UniProtKB-KW"/>
</dbReference>
<dbReference type="EMBL" id="CT573071">
    <property type="protein sequence ID" value="CAJ73271.1"/>
    <property type="molecule type" value="Genomic_DNA"/>
</dbReference>
<evidence type="ECO:0000256" key="9">
    <source>
        <dbReference type="ARBA" id="ARBA00023136"/>
    </source>
</evidence>
<dbReference type="GO" id="GO:0006935">
    <property type="term" value="P:chemotaxis"/>
    <property type="evidence" value="ECO:0007669"/>
    <property type="project" value="UniProtKB-KW"/>
</dbReference>
<keyword evidence="7" id="KW-1005">Bacterial flagellum biogenesis</keyword>
<dbReference type="GO" id="GO:0009288">
    <property type="term" value="C:bacterial-type flagellum"/>
    <property type="evidence" value="ECO:0007669"/>
    <property type="project" value="InterPro"/>
</dbReference>
<evidence type="ECO:0000256" key="2">
    <source>
        <dbReference type="ARBA" id="ARBA00010004"/>
    </source>
</evidence>
<comment type="subcellular location">
    <subcellularLocation>
        <location evidence="1">Cell membrane</location>
        <topology evidence="1">Peripheral membrane protein</topology>
        <orientation evidence="1">Cytoplasmic side</orientation>
    </subcellularLocation>
</comment>
<evidence type="ECO:0000256" key="6">
    <source>
        <dbReference type="ARBA" id="ARBA00022500"/>
    </source>
</evidence>
<evidence type="ECO:0000256" key="8">
    <source>
        <dbReference type="ARBA" id="ARBA00022927"/>
    </source>
</evidence>
<dbReference type="InterPro" id="IPR012823">
    <property type="entry name" value="Flagell_FliJ"/>
</dbReference>
<dbReference type="GO" id="GO:0071973">
    <property type="term" value="P:bacterial-type flagellum-dependent cell motility"/>
    <property type="evidence" value="ECO:0007669"/>
    <property type="project" value="InterPro"/>
</dbReference>
<evidence type="ECO:0000256" key="4">
    <source>
        <dbReference type="ARBA" id="ARBA00022448"/>
    </source>
</evidence>
<dbReference type="NCBIfam" id="TIGR02473">
    <property type="entry name" value="flagell_FliJ"/>
    <property type="match status" value="1"/>
</dbReference>
<keyword evidence="9" id="KW-0472">Membrane</keyword>
<reference evidence="12" key="2">
    <citation type="submission" date="2006-01" db="EMBL/GenBank/DDBJ databases">
        <authorList>
            <person name="Genoscope"/>
        </authorList>
    </citation>
    <scope>NUCLEOTIDE SEQUENCE</scope>
</reference>
<keyword evidence="8" id="KW-0653">Protein transport</keyword>
<protein>
    <recommendedName>
        <fullName evidence="3">Flagellar FliJ protein</fullName>
    </recommendedName>
</protein>
<evidence type="ECO:0000256" key="5">
    <source>
        <dbReference type="ARBA" id="ARBA00022475"/>
    </source>
</evidence>
<keyword evidence="6" id="KW-0145">Chemotaxis</keyword>
<dbReference type="Pfam" id="PF02050">
    <property type="entry name" value="FliJ"/>
    <property type="match status" value="1"/>
</dbReference>
<sequence length="167" mass="20484">MQLTSFWFRLCCAMKFRFKFQKLLDIEKFKEEEISKELKTAQKKLHEEKKMELLLKSLLETRQIEMTEMLQTFADASTFVLFESYFASLNRDIIVQQSKIKKISEEIDHVRQKLLHVFKKRKLLEKLRERHKKEFDDQEKRLEIKKLDEIATSRFYHKHIREKDVLE</sequence>
<evidence type="ECO:0000256" key="7">
    <source>
        <dbReference type="ARBA" id="ARBA00022795"/>
    </source>
</evidence>
<organism evidence="12">
    <name type="scientific">Kuenenia stuttgartiensis</name>
    <dbReference type="NCBI Taxonomy" id="174633"/>
    <lineage>
        <taxon>Bacteria</taxon>
        <taxon>Pseudomonadati</taxon>
        <taxon>Planctomycetota</taxon>
        <taxon>Candidatus Brocadiia</taxon>
        <taxon>Candidatus Brocadiales</taxon>
        <taxon>Candidatus Brocadiaceae</taxon>
        <taxon>Candidatus Kuenenia</taxon>
    </lineage>
</organism>
<dbReference type="AlphaFoldDB" id="Q1Q6R7"/>
<evidence type="ECO:0000256" key="1">
    <source>
        <dbReference type="ARBA" id="ARBA00004413"/>
    </source>
</evidence>
<dbReference type="GO" id="GO:0005886">
    <property type="term" value="C:plasma membrane"/>
    <property type="evidence" value="ECO:0007669"/>
    <property type="project" value="UniProtKB-SubCell"/>
</dbReference>